<proteinExistence type="inferred from homology"/>
<comment type="similarity">
    <text evidence="1">Belongs to the peptidase M16 family.</text>
</comment>
<evidence type="ECO:0000256" key="2">
    <source>
        <dbReference type="ARBA" id="ARBA00022670"/>
    </source>
</evidence>
<keyword evidence="12" id="KW-1185">Reference proteome</keyword>
<dbReference type="Pfam" id="PF00675">
    <property type="entry name" value="Peptidase_M16"/>
    <property type="match status" value="1"/>
</dbReference>
<dbReference type="InterPro" id="IPR007863">
    <property type="entry name" value="Peptidase_M16_C"/>
</dbReference>
<feature type="region of interest" description="Disordered" evidence="7">
    <location>
        <begin position="123"/>
        <end position="145"/>
    </location>
</feature>
<dbReference type="InterPro" id="IPR011765">
    <property type="entry name" value="Pept_M16_N"/>
</dbReference>
<dbReference type="EMBL" id="QGDH01000011">
    <property type="protein sequence ID" value="RAR15488.1"/>
    <property type="molecule type" value="Genomic_DNA"/>
</dbReference>
<dbReference type="GO" id="GO:0004222">
    <property type="term" value="F:metalloendopeptidase activity"/>
    <property type="evidence" value="ECO:0007669"/>
    <property type="project" value="TreeGrafter"/>
</dbReference>
<dbReference type="PANTHER" id="PTHR43690:SF18">
    <property type="entry name" value="INSULIN-DEGRADING ENZYME-RELATED"/>
    <property type="match status" value="1"/>
</dbReference>
<dbReference type="Gene3D" id="3.30.830.10">
    <property type="entry name" value="Metalloenzyme, LuxS/M16 peptidase-like"/>
    <property type="match status" value="2"/>
</dbReference>
<dbReference type="GO" id="GO:0005829">
    <property type="term" value="C:cytosol"/>
    <property type="evidence" value="ECO:0007669"/>
    <property type="project" value="TreeGrafter"/>
</dbReference>
<evidence type="ECO:0000256" key="7">
    <source>
        <dbReference type="SAM" id="MobiDB-lite"/>
    </source>
</evidence>
<accession>A0A364NDV2</accession>
<gene>
    <name evidence="11" type="ORF">DDE83_001129</name>
</gene>
<dbReference type="InterPro" id="IPR011249">
    <property type="entry name" value="Metalloenz_LuxS/M16"/>
</dbReference>
<evidence type="ECO:0000313" key="12">
    <source>
        <dbReference type="Proteomes" id="UP000249619"/>
    </source>
</evidence>
<feature type="domain" description="Peptidase M16 middle/third" evidence="10">
    <location>
        <begin position="412"/>
        <end position="528"/>
    </location>
</feature>
<keyword evidence="2" id="KW-0645">Protease</keyword>
<organism evidence="11 12">
    <name type="scientific">Stemphylium lycopersici</name>
    <name type="common">Tomato gray leaf spot disease fungus</name>
    <name type="synonym">Thyrospora lycopersici</name>
    <dbReference type="NCBI Taxonomy" id="183478"/>
    <lineage>
        <taxon>Eukaryota</taxon>
        <taxon>Fungi</taxon>
        <taxon>Dikarya</taxon>
        <taxon>Ascomycota</taxon>
        <taxon>Pezizomycotina</taxon>
        <taxon>Dothideomycetes</taxon>
        <taxon>Pleosporomycetidae</taxon>
        <taxon>Pleosporales</taxon>
        <taxon>Pleosporineae</taxon>
        <taxon>Pleosporaceae</taxon>
        <taxon>Stemphylium</taxon>
    </lineage>
</organism>
<keyword evidence="5" id="KW-0862">Zinc</keyword>
<evidence type="ECO:0000259" key="8">
    <source>
        <dbReference type="Pfam" id="PF00675"/>
    </source>
</evidence>
<evidence type="ECO:0000256" key="1">
    <source>
        <dbReference type="ARBA" id="ARBA00007261"/>
    </source>
</evidence>
<dbReference type="InterPro" id="IPR032632">
    <property type="entry name" value="Peptidase_M16_M"/>
</dbReference>
<evidence type="ECO:0000313" key="11">
    <source>
        <dbReference type="EMBL" id="RAR15488.1"/>
    </source>
</evidence>
<keyword evidence="6" id="KW-0482">Metalloprotease</keyword>
<feature type="domain" description="Peptidase M16 N-terminal" evidence="8">
    <location>
        <begin position="39"/>
        <end position="202"/>
    </location>
</feature>
<evidence type="ECO:0000259" key="10">
    <source>
        <dbReference type="Pfam" id="PF16187"/>
    </source>
</evidence>
<dbReference type="InterPro" id="IPR050626">
    <property type="entry name" value="Peptidase_M16"/>
</dbReference>
<dbReference type="GO" id="GO:0046872">
    <property type="term" value="F:metal ion binding"/>
    <property type="evidence" value="ECO:0007669"/>
    <property type="project" value="UniProtKB-KW"/>
</dbReference>
<dbReference type="FunFam" id="3.30.830.10:FF:000005">
    <property type="entry name" value="nardilysin isoform X1"/>
    <property type="match status" value="1"/>
</dbReference>
<evidence type="ECO:0000256" key="5">
    <source>
        <dbReference type="ARBA" id="ARBA00022833"/>
    </source>
</evidence>
<dbReference type="SUPFAM" id="SSF63411">
    <property type="entry name" value="LuxS/MPP-like metallohydrolase"/>
    <property type="match status" value="2"/>
</dbReference>
<dbReference type="AlphaFoldDB" id="A0A364NDV2"/>
<protein>
    <submittedName>
        <fullName evidence="11">LuxS/MPP-like metallohydrolase</fullName>
    </submittedName>
</protein>
<sequence>MKEALGGQVGGRQRIEDLERPRLDGRSYRIFTLPNLIEVLLIHEARTDKASAALDVNVGSFSDPPEMPGIAHAVEHMLYRGTEKYPEENAFERFLTCYGGYSNASTDSTSTNYYFEVSYPSSTPTSSHAASPDVSQTNLAEAKDQSPLRGGLDRFGHFFISPLFLEDTVDRELRAVDSENKENLQNDTWRMHQVNKALVNPDHPYNHFSTGSYETLHDEPIARGVKTRDELIKFYTAQYSANRMKLVVLGREPLDTLEAWVIEIFANVPNKDLGQNRWDMPLFTSKELLTQTFAKPISESLQLELQFPYRDEEKYYESSPSEYLIQLLGHEGPGSVFAFLKEKGWAVSLAADHQNLFSGEDLLAVQIALSEEGLKQYKQIVKYVFQYIGLMRGQSPQEWFMKEHMRMSEVRFQFGERKSPSEITSELASAMQAPYERTRLLSGPHVIKKFDHQLISEGMSYLRPDNFRMTIVSQNFPGGWNQKEKWSGTEYKVEKIPEDFLAEIEEAFESKNRPPELHFPYKNEFIPMRDREAVPWLPYVSYAKRLHPPDVPHTKLIGKAQVV</sequence>
<feature type="compositionally biased region" description="Low complexity" evidence="7">
    <location>
        <begin position="123"/>
        <end position="132"/>
    </location>
</feature>
<dbReference type="FunFam" id="3.30.830.10:FF:000004">
    <property type="entry name" value="Putative insulin-degrading enzyme"/>
    <property type="match status" value="1"/>
</dbReference>
<reference evidence="12" key="1">
    <citation type="submission" date="2018-05" db="EMBL/GenBank/DDBJ databases">
        <title>Draft genome sequence of Stemphylium lycopersici strain CIDEFI 213.</title>
        <authorList>
            <person name="Medina R."/>
            <person name="Franco M.E.E."/>
            <person name="Lucentini C.G."/>
            <person name="Saparrat M.C.N."/>
            <person name="Balatti P.A."/>
        </authorList>
    </citation>
    <scope>NUCLEOTIDE SEQUENCE [LARGE SCALE GENOMIC DNA]</scope>
    <source>
        <strain evidence="12">CIDEFI 213</strain>
    </source>
</reference>
<keyword evidence="4 11" id="KW-0378">Hydrolase</keyword>
<evidence type="ECO:0000256" key="3">
    <source>
        <dbReference type="ARBA" id="ARBA00022723"/>
    </source>
</evidence>
<dbReference type="Pfam" id="PF16187">
    <property type="entry name" value="Peptidase_M16_M"/>
    <property type="match status" value="1"/>
</dbReference>
<dbReference type="Pfam" id="PF05193">
    <property type="entry name" value="Peptidase_M16_C"/>
    <property type="match status" value="1"/>
</dbReference>
<comment type="caution">
    <text evidence="11">The sequence shown here is derived from an EMBL/GenBank/DDBJ whole genome shotgun (WGS) entry which is preliminary data.</text>
</comment>
<evidence type="ECO:0000256" key="4">
    <source>
        <dbReference type="ARBA" id="ARBA00022801"/>
    </source>
</evidence>
<dbReference type="PANTHER" id="PTHR43690">
    <property type="entry name" value="NARDILYSIN"/>
    <property type="match status" value="1"/>
</dbReference>
<dbReference type="Proteomes" id="UP000249619">
    <property type="component" value="Unassembled WGS sequence"/>
</dbReference>
<evidence type="ECO:0000256" key="6">
    <source>
        <dbReference type="ARBA" id="ARBA00023049"/>
    </source>
</evidence>
<dbReference type="GO" id="GO:0051603">
    <property type="term" value="P:proteolysis involved in protein catabolic process"/>
    <property type="evidence" value="ECO:0007669"/>
    <property type="project" value="TreeGrafter"/>
</dbReference>
<evidence type="ECO:0000259" key="9">
    <source>
        <dbReference type="Pfam" id="PF05193"/>
    </source>
</evidence>
<dbReference type="STRING" id="183478.A0A364NDV2"/>
<dbReference type="GO" id="GO:0005739">
    <property type="term" value="C:mitochondrion"/>
    <property type="evidence" value="ECO:0007669"/>
    <property type="project" value="TreeGrafter"/>
</dbReference>
<name>A0A364NDV2_STELY</name>
<keyword evidence="3" id="KW-0479">Metal-binding</keyword>
<feature type="domain" description="Peptidase M16 C-terminal" evidence="9">
    <location>
        <begin position="227"/>
        <end position="400"/>
    </location>
</feature>
<dbReference type="GO" id="GO:0043171">
    <property type="term" value="P:peptide catabolic process"/>
    <property type="evidence" value="ECO:0007669"/>
    <property type="project" value="TreeGrafter"/>
</dbReference>